<organism evidence="4">
    <name type="scientific">Nippostrongylus brasiliensis</name>
    <name type="common">Rat hookworm</name>
    <dbReference type="NCBI Taxonomy" id="27835"/>
    <lineage>
        <taxon>Eukaryota</taxon>
        <taxon>Metazoa</taxon>
        <taxon>Ecdysozoa</taxon>
        <taxon>Nematoda</taxon>
        <taxon>Chromadorea</taxon>
        <taxon>Rhabditida</taxon>
        <taxon>Rhabditina</taxon>
        <taxon>Rhabditomorpha</taxon>
        <taxon>Strongyloidea</taxon>
        <taxon>Heligmosomidae</taxon>
        <taxon>Nippostrongylus</taxon>
    </lineage>
</organism>
<protein>
    <submittedName>
        <fullName evidence="2 4">Uncharacterized protein</fullName>
    </submittedName>
</protein>
<accession>A0A158R0V8</accession>
<feature type="chain" id="PRO_5043135786" evidence="1">
    <location>
        <begin position="20"/>
        <end position="275"/>
    </location>
</feature>
<evidence type="ECO:0000313" key="2">
    <source>
        <dbReference type="EMBL" id="VDL76227.1"/>
    </source>
</evidence>
<proteinExistence type="predicted"/>
<keyword evidence="3" id="KW-1185">Reference proteome</keyword>
<reference evidence="2 3" key="2">
    <citation type="submission" date="2018-11" db="EMBL/GenBank/DDBJ databases">
        <authorList>
            <consortium name="Pathogen Informatics"/>
        </authorList>
    </citation>
    <scope>NUCLEOTIDE SEQUENCE [LARGE SCALE GENOMIC DNA]</scope>
</reference>
<gene>
    <name evidence="2" type="ORF">NBR_LOCUS12638</name>
</gene>
<dbReference type="AlphaFoldDB" id="A0A158R0V8"/>
<feature type="signal peptide" evidence="1">
    <location>
        <begin position="1"/>
        <end position="19"/>
    </location>
</feature>
<evidence type="ECO:0000313" key="3">
    <source>
        <dbReference type="Proteomes" id="UP000271162"/>
    </source>
</evidence>
<reference evidence="4" key="1">
    <citation type="submission" date="2016-04" db="UniProtKB">
        <authorList>
            <consortium name="WormBaseParasite"/>
        </authorList>
    </citation>
    <scope>IDENTIFICATION</scope>
</reference>
<dbReference type="Proteomes" id="UP000271162">
    <property type="component" value="Unassembled WGS sequence"/>
</dbReference>
<evidence type="ECO:0000256" key="1">
    <source>
        <dbReference type="SAM" id="SignalP"/>
    </source>
</evidence>
<dbReference type="WBParaSite" id="NBR_0001263701-mRNA-1">
    <property type="protein sequence ID" value="NBR_0001263701-mRNA-1"/>
    <property type="gene ID" value="NBR_0001263701"/>
</dbReference>
<dbReference type="EMBL" id="UYSL01020812">
    <property type="protein sequence ID" value="VDL76227.1"/>
    <property type="molecule type" value="Genomic_DNA"/>
</dbReference>
<sequence>MVSPPAFLLAVGMLAISDAAPPKPPTFRELIEYGLQENIDALKLWDGLNLAGKMDLIEANKIFDEILKDEQGDHYYPLKKALRYELQALKEKKKCKSLSKKEKRDETACKKASSKIAVSLDAAPQKQSLLRDLVENGRRENQEALDILGQLAALVKTYLLEVNNILGRILENEKEDAYMILKTALTKELRALEQEKVECEVLRKIYNKDKFVCKNAAAKIASALLRIVMAIRETLPEESQKKKIEDIVRKGIVEGKGDVEDVVKAIVGEVLKILE</sequence>
<keyword evidence="1" id="KW-0732">Signal</keyword>
<evidence type="ECO:0000313" key="4">
    <source>
        <dbReference type="WBParaSite" id="NBR_0001263701-mRNA-1"/>
    </source>
</evidence>
<name>A0A158R0V8_NIPBR</name>